<reference evidence="2 3" key="1">
    <citation type="submission" date="2018-06" db="EMBL/GenBank/DDBJ databases">
        <authorList>
            <consortium name="Pathogen Informatics"/>
            <person name="Doyle S."/>
        </authorList>
    </citation>
    <scope>NUCLEOTIDE SEQUENCE [LARGE SCALE GENOMIC DNA]</scope>
    <source>
        <strain evidence="2 3">NCTC10684</strain>
    </source>
</reference>
<dbReference type="Pfam" id="PF09361">
    <property type="entry name" value="Phasin_2"/>
    <property type="match status" value="1"/>
</dbReference>
<dbReference type="EMBL" id="UFSM01000001">
    <property type="protein sequence ID" value="SUU89570.1"/>
    <property type="molecule type" value="Genomic_DNA"/>
</dbReference>
<dbReference type="InterPro" id="IPR018968">
    <property type="entry name" value="Phasin"/>
</dbReference>
<evidence type="ECO:0000313" key="3">
    <source>
        <dbReference type="Proteomes" id="UP000254701"/>
    </source>
</evidence>
<dbReference type="RefSeq" id="WP_115731712.1">
    <property type="nucleotide sequence ID" value="NZ_BAAAVY010000002.1"/>
</dbReference>
<dbReference type="InterPro" id="IPR010127">
    <property type="entry name" value="Phasin_subfam-1"/>
</dbReference>
<accession>A0A380WL30</accession>
<organism evidence="2 3">
    <name type="scientific">Aminobacter aminovorans</name>
    <name type="common">Chelatobacter heintzii</name>
    <dbReference type="NCBI Taxonomy" id="83263"/>
    <lineage>
        <taxon>Bacteria</taxon>
        <taxon>Pseudomonadati</taxon>
        <taxon>Pseudomonadota</taxon>
        <taxon>Alphaproteobacteria</taxon>
        <taxon>Hyphomicrobiales</taxon>
        <taxon>Phyllobacteriaceae</taxon>
        <taxon>Aminobacter</taxon>
    </lineage>
</organism>
<sequence length="143" mass="15833">MAKKPEPESFMDMFSKFGRDLKMPAVDVDTIIGHHRKNLEALEKSVRATASGASSLVAKQREMLQDTLHEITEAAQGLRAPGNPQELISKQAEFAKRSFEAAVKNAGEVAAIVRKSGTESVDILRGRIHESIEEIRDSFDKKK</sequence>
<proteinExistence type="predicted"/>
<gene>
    <name evidence="2" type="ORF">NCTC10684_02811</name>
</gene>
<feature type="domain" description="Phasin" evidence="1">
    <location>
        <begin position="31"/>
        <end position="125"/>
    </location>
</feature>
<protein>
    <submittedName>
        <fullName evidence="2">Phasin family protein</fullName>
    </submittedName>
</protein>
<dbReference type="OrthoDB" id="7857244at2"/>
<dbReference type="Proteomes" id="UP000254701">
    <property type="component" value="Unassembled WGS sequence"/>
</dbReference>
<dbReference type="AlphaFoldDB" id="A0A380WL30"/>
<name>A0A380WL30_AMIAI</name>
<evidence type="ECO:0000259" key="1">
    <source>
        <dbReference type="Pfam" id="PF09361"/>
    </source>
</evidence>
<dbReference type="NCBIfam" id="TIGR01841">
    <property type="entry name" value="phasin"/>
    <property type="match status" value="1"/>
</dbReference>
<evidence type="ECO:0000313" key="2">
    <source>
        <dbReference type="EMBL" id="SUU89570.1"/>
    </source>
</evidence>